<accession>A0AAE8NFJ5</accession>
<evidence type="ECO:0000313" key="4">
    <source>
        <dbReference type="Proteomes" id="UP000250416"/>
    </source>
</evidence>
<dbReference type="EMBL" id="UARD01000019">
    <property type="protein sequence ID" value="SPV20300.1"/>
    <property type="molecule type" value="Genomic_DNA"/>
</dbReference>
<dbReference type="Gene3D" id="1.25.40.10">
    <property type="entry name" value="Tetratricopeptide repeat domain"/>
    <property type="match status" value="1"/>
</dbReference>
<dbReference type="SMART" id="SM00028">
    <property type="entry name" value="TPR"/>
    <property type="match status" value="2"/>
</dbReference>
<dbReference type="Proteomes" id="UP000250416">
    <property type="component" value="Unassembled WGS sequence"/>
</dbReference>
<sequence length="450" mass="48391">MTLRRAGSALNCAERPYDPPQAADGFATASTHVDFRPSNNKIHTDKHANSMTFRLLAALAAAALSCAVLPAAHARTYVPPTASFGNGPYVHRFVLRDPVTHRPLPNARYRLLLPGHAIAGLPPHQAGGDSVVFGTTDAAGRTVRIRLRARYPESQWALQPVVGEGDSGGTFQVIDEDTGRPYGHYPYVLDVTGEYLVCGRIDANGYTVFLQSNVDRKLRLRRTVLRAPADTDWCAGPGTDIANHAGDPGTPDLYTQYLGSLVADGRHLGRALREQIAAKMIALAIAERDEGRIDTALDAGNFSGDLLNGIGYDLVNAGLKIDRAMAMIDARLAQSPDDPYALDSKGWALHRLGRDDEALTWFDRSIAILAKEGDADKDVREAHATGLTHKGEVLWKLGRADDARDAFAQARKIQPDNADLEETLKRLNVGASSDGAASPRTSGTSSTSGT</sequence>
<dbReference type="PROSITE" id="PS50005">
    <property type="entry name" value="TPR"/>
    <property type="match status" value="1"/>
</dbReference>
<organism evidence="3 4">
    <name type="scientific">Burkholderia cepacia</name>
    <name type="common">Pseudomonas cepacia</name>
    <dbReference type="NCBI Taxonomy" id="292"/>
    <lineage>
        <taxon>Bacteria</taxon>
        <taxon>Pseudomonadati</taxon>
        <taxon>Pseudomonadota</taxon>
        <taxon>Betaproteobacteria</taxon>
        <taxon>Burkholderiales</taxon>
        <taxon>Burkholderiaceae</taxon>
        <taxon>Burkholderia</taxon>
        <taxon>Burkholderia cepacia complex</taxon>
    </lineage>
</organism>
<proteinExistence type="predicted"/>
<feature type="region of interest" description="Disordered" evidence="2">
    <location>
        <begin position="427"/>
        <end position="450"/>
    </location>
</feature>
<dbReference type="SUPFAM" id="SSF48452">
    <property type="entry name" value="TPR-like"/>
    <property type="match status" value="1"/>
</dbReference>
<feature type="repeat" description="TPR" evidence="1">
    <location>
        <begin position="384"/>
        <end position="417"/>
    </location>
</feature>
<evidence type="ECO:0000256" key="2">
    <source>
        <dbReference type="SAM" id="MobiDB-lite"/>
    </source>
</evidence>
<dbReference type="AlphaFoldDB" id="A0AAE8NFJ5"/>
<feature type="compositionally biased region" description="Low complexity" evidence="2">
    <location>
        <begin position="441"/>
        <end position="450"/>
    </location>
</feature>
<dbReference type="InterPro" id="IPR019734">
    <property type="entry name" value="TPR_rpt"/>
</dbReference>
<evidence type="ECO:0000313" key="3">
    <source>
        <dbReference type="EMBL" id="SPV20300.1"/>
    </source>
</evidence>
<comment type="caution">
    <text evidence="3">The sequence shown here is derived from an EMBL/GenBank/DDBJ whole genome shotgun (WGS) entry which is preliminary data.</text>
</comment>
<keyword evidence="1" id="KW-0802">TPR repeat</keyword>
<evidence type="ECO:0000256" key="1">
    <source>
        <dbReference type="PROSITE-ProRule" id="PRU00339"/>
    </source>
</evidence>
<reference evidence="3 4" key="1">
    <citation type="submission" date="2018-06" db="EMBL/GenBank/DDBJ databases">
        <authorList>
            <consortium name="Pathogen Informatics"/>
            <person name="Doyle S."/>
        </authorList>
    </citation>
    <scope>NUCLEOTIDE SEQUENCE [LARGE SCALE GENOMIC DNA]</scope>
    <source>
        <strain evidence="3 4">NCTC10661</strain>
    </source>
</reference>
<protein>
    <submittedName>
        <fullName evidence="3">TPR repeat-containing protein</fullName>
    </submittedName>
</protein>
<name>A0AAE8NFJ5_BURCE</name>
<gene>
    <name evidence="3" type="ORF">NCTC10661_03665</name>
</gene>
<dbReference type="InterPro" id="IPR011990">
    <property type="entry name" value="TPR-like_helical_dom_sf"/>
</dbReference>